<evidence type="ECO:0000256" key="6">
    <source>
        <dbReference type="HAMAP-Rule" id="MF_01114"/>
    </source>
</evidence>
<dbReference type="EMBL" id="AP024685">
    <property type="protein sequence ID" value="BCX31125.1"/>
    <property type="molecule type" value="Genomic_DNA"/>
</dbReference>
<dbReference type="InterPro" id="IPR053926">
    <property type="entry name" value="RecX_HTH_1st"/>
</dbReference>
<dbReference type="PANTHER" id="PTHR33602">
    <property type="entry name" value="REGULATORY PROTEIN RECX FAMILY PROTEIN"/>
    <property type="match status" value="1"/>
</dbReference>
<dbReference type="InterPro" id="IPR036388">
    <property type="entry name" value="WH-like_DNA-bd_sf"/>
</dbReference>
<reference evidence="12" key="3">
    <citation type="submission" date="2023-02" db="EMBL/GenBank/DDBJ databases">
        <title>Complete genome sequence of Lactobacillus curvatus CACC879 isolated from Pig feces.</title>
        <authorList>
            <person name="Park S."/>
            <person name="Park M.A."/>
            <person name="Kim D.-H."/>
            <person name="Kim Y."/>
        </authorList>
    </citation>
    <scope>NUCLEOTIDE SEQUENCE</scope>
    <source>
        <strain evidence="12">CACC879</strain>
    </source>
</reference>
<evidence type="ECO:0000313" key="13">
    <source>
        <dbReference type="Proteomes" id="UP000199749"/>
    </source>
</evidence>
<accession>A0A0B2XCS4</accession>
<evidence type="ECO:0000313" key="14">
    <source>
        <dbReference type="Proteomes" id="UP000825100"/>
    </source>
</evidence>
<dbReference type="Pfam" id="PF21982">
    <property type="entry name" value="RecX_HTH1"/>
    <property type="match status" value="1"/>
</dbReference>
<dbReference type="Proteomes" id="UP001215533">
    <property type="component" value="Chromosome"/>
</dbReference>
<dbReference type="RefSeq" id="WP_004271246.1">
    <property type="nucleotide sequence ID" value="NZ_AP024685.1"/>
</dbReference>
<dbReference type="NCBIfam" id="NF010733">
    <property type="entry name" value="PRK14135.1"/>
    <property type="match status" value="1"/>
</dbReference>
<evidence type="ECO:0000256" key="1">
    <source>
        <dbReference type="ARBA" id="ARBA00003529"/>
    </source>
</evidence>
<evidence type="ECO:0000259" key="8">
    <source>
        <dbReference type="Pfam" id="PF21981"/>
    </source>
</evidence>
<evidence type="ECO:0000259" key="9">
    <source>
        <dbReference type="Pfam" id="PF21982"/>
    </source>
</evidence>
<keyword evidence="14" id="KW-1185">Reference proteome</keyword>
<dbReference type="InterPro" id="IPR053925">
    <property type="entry name" value="RecX_HTH_3rd"/>
</dbReference>
<name>A0A0B2XCS4_LATCU</name>
<feature type="domain" description="RecX third three-helical" evidence="8">
    <location>
        <begin position="154"/>
        <end position="195"/>
    </location>
</feature>
<dbReference type="KEGG" id="lcv:FBA2_07415"/>
<dbReference type="Pfam" id="PF02631">
    <property type="entry name" value="RecX_HTH2"/>
    <property type="match status" value="1"/>
</dbReference>
<evidence type="ECO:0000256" key="3">
    <source>
        <dbReference type="ARBA" id="ARBA00009695"/>
    </source>
</evidence>
<feature type="domain" description="RecX third three-helical" evidence="8">
    <location>
        <begin position="212"/>
        <end position="258"/>
    </location>
</feature>
<gene>
    <name evidence="6 12" type="primary">recX</name>
    <name evidence="10" type="ORF">CG419_02830</name>
    <name evidence="11" type="ORF">LTWDN19_16920</name>
    <name evidence="12" type="ORF">PSR33_05310</name>
</gene>
<dbReference type="Proteomes" id="UP000199749">
    <property type="component" value="Chromosome"/>
</dbReference>
<dbReference type="GO" id="GO:0005737">
    <property type="term" value="C:cytoplasm"/>
    <property type="evidence" value="ECO:0007669"/>
    <property type="project" value="UniProtKB-SubCell"/>
</dbReference>
<dbReference type="HAMAP" id="MF_01114">
    <property type="entry name" value="RecX"/>
    <property type="match status" value="1"/>
</dbReference>
<dbReference type="GO" id="GO:0006282">
    <property type="term" value="P:regulation of DNA repair"/>
    <property type="evidence" value="ECO:0007669"/>
    <property type="project" value="UniProtKB-UniRule"/>
</dbReference>
<proteinExistence type="inferred from homology"/>
<comment type="similarity">
    <text evidence="3 6">Belongs to the RecX family.</text>
</comment>
<reference evidence="11 14" key="2">
    <citation type="submission" date="2021-05" db="EMBL/GenBank/DDBJ databases">
        <title>Complete Genome Sequence of Latilactobacillus sp. Strain WDN19, a High D-Aspartate-producing Lactic Acid Bacterium Isolated from a Japanese Pickle.</title>
        <authorList>
            <person name="Kajitani K."/>
            <person name="Takahashi S."/>
        </authorList>
    </citation>
    <scope>NUCLEOTIDE SEQUENCE [LARGE SCALE GENOMIC DNA]</scope>
    <source>
        <strain evidence="11 14">WDN19</strain>
    </source>
</reference>
<dbReference type="EMBL" id="CP022474">
    <property type="protein sequence ID" value="ASN59620.1"/>
    <property type="molecule type" value="Genomic_DNA"/>
</dbReference>
<dbReference type="InterPro" id="IPR053924">
    <property type="entry name" value="RecX_HTH_2nd"/>
</dbReference>
<dbReference type="AlphaFoldDB" id="A0A0B2XCS4"/>
<protein>
    <recommendedName>
        <fullName evidence="4 6">Regulatory protein RecX</fullName>
    </recommendedName>
</protein>
<reference evidence="10 13" key="1">
    <citation type="submission" date="2017-07" db="EMBL/GenBank/DDBJ databases">
        <title>Lactobacillus curvatus MRS6 whole genome.</title>
        <authorList>
            <person name="Jans C."/>
            <person name="Lagler S."/>
            <person name="Lacroix C."/>
            <person name="Meile L."/>
            <person name="Stevens M.J.A."/>
        </authorList>
    </citation>
    <scope>NUCLEOTIDE SEQUENCE [LARGE SCALE GENOMIC DNA]</scope>
    <source>
        <strain evidence="10 13">MRS6</strain>
    </source>
</reference>
<evidence type="ECO:0000256" key="2">
    <source>
        <dbReference type="ARBA" id="ARBA00004496"/>
    </source>
</evidence>
<feature type="domain" description="RecX second three-helical" evidence="7">
    <location>
        <begin position="107"/>
        <end position="148"/>
    </location>
</feature>
<dbReference type="Proteomes" id="UP000825100">
    <property type="component" value="Chromosome"/>
</dbReference>
<sequence>MPKITKITAQKKSGRYNIFIDEQFAFGVTESVLIKYRLAKDLEIDSQLQRDIQKDDDNAKAYQLALNYLSHQLRTEKELTQYLREHEITPEGIQTSLAKLRELHYIDDQDYADSYVRTVINTADKGPKVVRQKLIQKGVSAAHIDQALSHYSVDDQVAVGLAAAKKLAKKYRHSSFFEQQQKVKQGLMQKGFGGDSLSLIIEALALEADEDSEADALAELGAKKWRRYRLLEPRERRMKMQQALYRKGFNIDAINHFIDEQELSDDTE</sequence>
<evidence type="ECO:0000259" key="7">
    <source>
        <dbReference type="Pfam" id="PF02631"/>
    </source>
</evidence>
<feature type="domain" description="RecX first three-helical" evidence="9">
    <location>
        <begin position="61"/>
        <end position="100"/>
    </location>
</feature>
<evidence type="ECO:0000313" key="10">
    <source>
        <dbReference type="EMBL" id="ASN59620.1"/>
    </source>
</evidence>
<dbReference type="InterPro" id="IPR003783">
    <property type="entry name" value="Regulatory_RecX"/>
</dbReference>
<evidence type="ECO:0000256" key="4">
    <source>
        <dbReference type="ARBA" id="ARBA00018111"/>
    </source>
</evidence>
<evidence type="ECO:0000256" key="5">
    <source>
        <dbReference type="ARBA" id="ARBA00022490"/>
    </source>
</evidence>
<keyword evidence="5 6" id="KW-0963">Cytoplasm</keyword>
<evidence type="ECO:0000313" key="12">
    <source>
        <dbReference type="EMBL" id="WDC91614.1"/>
    </source>
</evidence>
<dbReference type="OrthoDB" id="5421057at2"/>
<dbReference type="PANTHER" id="PTHR33602:SF1">
    <property type="entry name" value="REGULATORY PROTEIN RECX FAMILY PROTEIN"/>
    <property type="match status" value="1"/>
</dbReference>
<comment type="function">
    <text evidence="1 6">Modulates RecA activity.</text>
</comment>
<evidence type="ECO:0000313" key="11">
    <source>
        <dbReference type="EMBL" id="BCX31125.1"/>
    </source>
</evidence>
<dbReference type="EMBL" id="CP117683">
    <property type="protein sequence ID" value="WDC91614.1"/>
    <property type="molecule type" value="Genomic_DNA"/>
</dbReference>
<comment type="subcellular location">
    <subcellularLocation>
        <location evidence="2 6">Cytoplasm</location>
    </subcellularLocation>
</comment>
<dbReference type="Gene3D" id="1.10.10.10">
    <property type="entry name" value="Winged helix-like DNA-binding domain superfamily/Winged helix DNA-binding domain"/>
    <property type="match status" value="4"/>
</dbReference>
<evidence type="ECO:0000313" key="15">
    <source>
        <dbReference type="Proteomes" id="UP001215533"/>
    </source>
</evidence>
<dbReference type="Pfam" id="PF21981">
    <property type="entry name" value="RecX_HTH3"/>
    <property type="match status" value="2"/>
</dbReference>
<organism evidence="12 15">
    <name type="scientific">Latilactobacillus curvatus</name>
    <name type="common">Lactobacillus curvatus</name>
    <dbReference type="NCBI Taxonomy" id="28038"/>
    <lineage>
        <taxon>Bacteria</taxon>
        <taxon>Bacillati</taxon>
        <taxon>Bacillota</taxon>
        <taxon>Bacilli</taxon>
        <taxon>Lactobacillales</taxon>
        <taxon>Lactobacillaceae</taxon>
        <taxon>Latilactobacillus</taxon>
    </lineage>
</organism>